<dbReference type="InterPro" id="IPR014710">
    <property type="entry name" value="RmlC-like_jellyroll"/>
</dbReference>
<dbReference type="PROSITE" id="PS50042">
    <property type="entry name" value="CNMP_BINDING_3"/>
    <property type="match status" value="1"/>
</dbReference>
<feature type="transmembrane region" description="Helical" evidence="11">
    <location>
        <begin position="61"/>
        <end position="82"/>
    </location>
</feature>
<evidence type="ECO:0000256" key="4">
    <source>
        <dbReference type="ARBA" id="ARBA00022692"/>
    </source>
</evidence>
<sequence length="629" mass="72058">MWMVVPAWVRHAGGSHVDHSKHLLRVVTMAQFIPRILRIIPLMSRMQRVTGVIFETAWSAFMLNLLGLLVESHIAGAMWYLYAVERVDKCMRHSCKLEAEEGCIFRFLDCPDPGGMTEKRFTFDYTPYTSELLLRRERWINSSNIMDLCFQSEHPQGLSARPNPVVSESKTHWEYGIYGEALPVIFADHGHFSIYVRCLFWGLQNLGNLASILAPSVDIEESLFCCGLIIAGLLTFALLVGNIQTFLHSLSKQKEEARLKRRDMEWWMKRRRLPNNLIRRVRDYQRHLWATTRGVNEETMLLELPEDLRRDIKHHLCLDLIAKVPLFASMDAVVQEEICDRLKSQIYVKGSKVVKEGEPIKFILFILRGAIDQLATYQPNGVSLNEGTVCLGTLQQGDVFGSELLLALCPMAWYRKESTLSCSMPDPVGANEHRVGIGVGNFLVDVDGGPSSGTHMQRNGGECYDMSPFSVPPHTWMSSMQGSNWMDGSFPLYRRRHYPMVKSATTLVCREVVEGFVLSLKDIQYVVDVFRKIKGIDRMTRQSTMWRRRSTSWSNWAASTIQRAWRLRSERRTRRRSAQLSSLLHSDHGRFPDEQQRPATGEPRAVFSPGPQLVQMTSSPSSYMPFQFM</sequence>
<proteinExistence type="inferred from homology"/>
<dbReference type="Gramene" id="GBG73891">
    <property type="protein sequence ID" value="GBG73891"/>
    <property type="gene ID" value="CBR_g17606"/>
</dbReference>
<reference evidence="13 14" key="1">
    <citation type="journal article" date="2018" name="Cell">
        <title>The Chara Genome: Secondary Complexity and Implications for Plant Terrestrialization.</title>
        <authorList>
            <person name="Nishiyama T."/>
            <person name="Sakayama H."/>
            <person name="Vries J.D."/>
            <person name="Buschmann H."/>
            <person name="Saint-Marcoux D."/>
            <person name="Ullrich K.K."/>
            <person name="Haas F.B."/>
            <person name="Vanderstraeten L."/>
            <person name="Becker D."/>
            <person name="Lang D."/>
            <person name="Vosolsobe S."/>
            <person name="Rombauts S."/>
            <person name="Wilhelmsson P.K.I."/>
            <person name="Janitza P."/>
            <person name="Kern R."/>
            <person name="Heyl A."/>
            <person name="Rumpler F."/>
            <person name="Villalobos L.I.A.C."/>
            <person name="Clay J.M."/>
            <person name="Skokan R."/>
            <person name="Toyoda A."/>
            <person name="Suzuki Y."/>
            <person name="Kagoshima H."/>
            <person name="Schijlen E."/>
            <person name="Tajeshwar N."/>
            <person name="Catarino B."/>
            <person name="Hetherington A.J."/>
            <person name="Saltykova A."/>
            <person name="Bonnot C."/>
            <person name="Breuninger H."/>
            <person name="Symeonidi A."/>
            <person name="Radhakrishnan G.V."/>
            <person name="Van Nieuwerburgh F."/>
            <person name="Deforce D."/>
            <person name="Chang C."/>
            <person name="Karol K.G."/>
            <person name="Hedrich R."/>
            <person name="Ulvskov P."/>
            <person name="Glockner G."/>
            <person name="Delwiche C.F."/>
            <person name="Petrasek J."/>
            <person name="Van de Peer Y."/>
            <person name="Friml J."/>
            <person name="Beilby M."/>
            <person name="Dolan L."/>
            <person name="Kohara Y."/>
            <person name="Sugano S."/>
            <person name="Fujiyama A."/>
            <person name="Delaux P.-M."/>
            <person name="Quint M."/>
            <person name="TheiBen G."/>
            <person name="Hagemann M."/>
            <person name="Harholt J."/>
            <person name="Dunand C."/>
            <person name="Zachgo S."/>
            <person name="Langdale J."/>
            <person name="Maumus F."/>
            <person name="Straeten D.V.D."/>
            <person name="Gould S.B."/>
            <person name="Rensing S.A."/>
        </authorList>
    </citation>
    <scope>NUCLEOTIDE SEQUENCE [LARGE SCALE GENOMIC DNA]</scope>
    <source>
        <strain evidence="13 14">S276</strain>
    </source>
</reference>
<evidence type="ECO:0000313" key="14">
    <source>
        <dbReference type="Proteomes" id="UP000265515"/>
    </source>
</evidence>
<keyword evidence="3" id="KW-0813">Transport</keyword>
<dbReference type="SUPFAM" id="SSF81324">
    <property type="entry name" value="Voltage-gated potassium channels"/>
    <property type="match status" value="1"/>
</dbReference>
<accession>A0A388KV16</accession>
<evidence type="ECO:0000256" key="7">
    <source>
        <dbReference type="ARBA" id="ARBA00023136"/>
    </source>
</evidence>
<dbReference type="GO" id="GO:0016020">
    <property type="term" value="C:membrane"/>
    <property type="evidence" value="ECO:0007669"/>
    <property type="project" value="UniProtKB-SubCell"/>
</dbReference>
<dbReference type="OrthoDB" id="421226at2759"/>
<dbReference type="SMART" id="SM00100">
    <property type="entry name" value="cNMP"/>
    <property type="match status" value="1"/>
</dbReference>
<feature type="compositionally biased region" description="Basic and acidic residues" evidence="10">
    <location>
        <begin position="585"/>
        <end position="596"/>
    </location>
</feature>
<name>A0A388KV16_CHABU</name>
<dbReference type="Gene3D" id="1.10.287.630">
    <property type="entry name" value="Helix hairpin bin"/>
    <property type="match status" value="1"/>
</dbReference>
<dbReference type="CDD" id="cd00038">
    <property type="entry name" value="CAP_ED"/>
    <property type="match status" value="1"/>
</dbReference>
<evidence type="ECO:0000256" key="5">
    <source>
        <dbReference type="ARBA" id="ARBA00022989"/>
    </source>
</evidence>
<feature type="transmembrane region" description="Helical" evidence="11">
    <location>
        <begin position="223"/>
        <end position="243"/>
    </location>
</feature>
<evidence type="ECO:0000256" key="11">
    <source>
        <dbReference type="SAM" id="Phobius"/>
    </source>
</evidence>
<evidence type="ECO:0000313" key="13">
    <source>
        <dbReference type="EMBL" id="GBG73891.1"/>
    </source>
</evidence>
<dbReference type="AlphaFoldDB" id="A0A388KV16"/>
<organism evidence="13 14">
    <name type="scientific">Chara braunii</name>
    <name type="common">Braun's stonewort</name>
    <dbReference type="NCBI Taxonomy" id="69332"/>
    <lineage>
        <taxon>Eukaryota</taxon>
        <taxon>Viridiplantae</taxon>
        <taxon>Streptophyta</taxon>
        <taxon>Charophyceae</taxon>
        <taxon>Charales</taxon>
        <taxon>Characeae</taxon>
        <taxon>Chara</taxon>
    </lineage>
</organism>
<evidence type="ECO:0000256" key="1">
    <source>
        <dbReference type="ARBA" id="ARBA00004141"/>
    </source>
</evidence>
<dbReference type="InterPro" id="IPR018490">
    <property type="entry name" value="cNMP-bd_dom_sf"/>
</dbReference>
<dbReference type="PANTHER" id="PTHR45651">
    <property type="entry name" value="CYCLIC NUCLEOTIDE-GATED ION CHANNEL 15-RELATED-RELATED"/>
    <property type="match status" value="1"/>
</dbReference>
<comment type="caution">
    <text evidence="13">The sequence shown here is derived from an EMBL/GenBank/DDBJ whole genome shotgun (WGS) entry which is preliminary data.</text>
</comment>
<dbReference type="SUPFAM" id="SSF51206">
    <property type="entry name" value="cAMP-binding domain-like"/>
    <property type="match status" value="1"/>
</dbReference>
<dbReference type="InterPro" id="IPR000595">
    <property type="entry name" value="cNMP-bd_dom"/>
</dbReference>
<feature type="domain" description="Cyclic nucleotide-binding" evidence="12">
    <location>
        <begin position="326"/>
        <end position="412"/>
    </location>
</feature>
<keyword evidence="14" id="KW-1185">Reference proteome</keyword>
<dbReference type="InterPro" id="IPR005821">
    <property type="entry name" value="Ion_trans_dom"/>
</dbReference>
<dbReference type="Proteomes" id="UP000265515">
    <property type="component" value="Unassembled WGS sequence"/>
</dbReference>
<protein>
    <submittedName>
        <fullName evidence="13">Cyclic nucleotide-gated ion channel 8</fullName>
    </submittedName>
</protein>
<dbReference type="Gene3D" id="2.60.120.10">
    <property type="entry name" value="Jelly Rolls"/>
    <property type="match status" value="1"/>
</dbReference>
<keyword evidence="6" id="KW-0406">Ion transport</keyword>
<evidence type="ECO:0000256" key="3">
    <source>
        <dbReference type="ARBA" id="ARBA00022448"/>
    </source>
</evidence>
<evidence type="ECO:0000256" key="6">
    <source>
        <dbReference type="ARBA" id="ARBA00023065"/>
    </source>
</evidence>
<keyword evidence="7 11" id="KW-0472">Membrane</keyword>
<dbReference type="STRING" id="69332.A0A388KV16"/>
<dbReference type="Pfam" id="PF00520">
    <property type="entry name" value="Ion_trans"/>
    <property type="match status" value="1"/>
</dbReference>
<evidence type="ECO:0000256" key="9">
    <source>
        <dbReference type="ARBA" id="ARBA00023303"/>
    </source>
</evidence>
<comment type="similarity">
    <text evidence="2">Belongs to the cyclic nucleotide-gated cation channel (TC 1.A.1.5) family.</text>
</comment>
<dbReference type="EMBL" id="BFEA01000191">
    <property type="protein sequence ID" value="GBG73891.1"/>
    <property type="molecule type" value="Genomic_DNA"/>
</dbReference>
<evidence type="ECO:0000256" key="2">
    <source>
        <dbReference type="ARBA" id="ARBA00010486"/>
    </source>
</evidence>
<keyword evidence="8" id="KW-1071">Ligand-gated ion channel</keyword>
<evidence type="ECO:0000256" key="10">
    <source>
        <dbReference type="SAM" id="MobiDB-lite"/>
    </source>
</evidence>
<feature type="region of interest" description="Disordered" evidence="10">
    <location>
        <begin position="578"/>
        <end position="612"/>
    </location>
</feature>
<keyword evidence="9" id="KW-0407">Ion channel</keyword>
<gene>
    <name evidence="13" type="primary">CNGC8</name>
    <name evidence="13" type="ORF">CBR_g17606</name>
</gene>
<comment type="subcellular location">
    <subcellularLocation>
        <location evidence="1">Membrane</location>
        <topology evidence="1">Multi-pass membrane protein</topology>
    </subcellularLocation>
</comment>
<keyword evidence="5 11" id="KW-1133">Transmembrane helix</keyword>
<dbReference type="GO" id="GO:0005216">
    <property type="term" value="F:monoatomic ion channel activity"/>
    <property type="evidence" value="ECO:0007669"/>
    <property type="project" value="InterPro"/>
</dbReference>
<evidence type="ECO:0000259" key="12">
    <source>
        <dbReference type="PROSITE" id="PS50042"/>
    </source>
</evidence>
<keyword evidence="4 11" id="KW-0812">Transmembrane</keyword>
<evidence type="ECO:0000256" key="8">
    <source>
        <dbReference type="ARBA" id="ARBA00023286"/>
    </source>
</evidence>